<evidence type="ECO:0000313" key="3">
    <source>
        <dbReference type="Proteomes" id="UP000265515"/>
    </source>
</evidence>
<accession>A0A388L6Q9</accession>
<dbReference type="Proteomes" id="UP000265515">
    <property type="component" value="Unassembled WGS sequence"/>
</dbReference>
<name>A0A388L6Q9_CHABU</name>
<sequence length="324" mass="34154">MQHATSWSERGLNLWHPATHVLRRSHGPWRSAGVKRQQGGVVAGVDVMEGVAVEAADEAVEGGPQTVDEAVEGGQGRDGGVGDARPAIHEIVTGPVVPRTDIDLDSTRCATELTIRLQSCLGTRGSGGTRTTGAREVATAGCGPQRGRGGGVSTSSLDHILRAETRVVHEQTPRKRGVPLPRPVPAEGGVALGESSGAEGLGMPRGSHRQDTVAQASTRVVPVRKGGSPVTIEEDDPETTPAVQEEDKDYEGEEESEKADNESDHSGDDENDEPPPPPPTHASRRPAAQTSSSSRGKRRPTSDTRGGTRSRRTQSGKGKRGRWS</sequence>
<feature type="compositionally biased region" description="Basic residues" evidence="1">
    <location>
        <begin position="308"/>
        <end position="324"/>
    </location>
</feature>
<keyword evidence="3" id="KW-1185">Reference proteome</keyword>
<reference evidence="2 3" key="1">
    <citation type="journal article" date="2018" name="Cell">
        <title>The Chara Genome: Secondary Complexity and Implications for Plant Terrestrialization.</title>
        <authorList>
            <person name="Nishiyama T."/>
            <person name="Sakayama H."/>
            <person name="Vries J.D."/>
            <person name="Buschmann H."/>
            <person name="Saint-Marcoux D."/>
            <person name="Ullrich K.K."/>
            <person name="Haas F.B."/>
            <person name="Vanderstraeten L."/>
            <person name="Becker D."/>
            <person name="Lang D."/>
            <person name="Vosolsobe S."/>
            <person name="Rombauts S."/>
            <person name="Wilhelmsson P.K.I."/>
            <person name="Janitza P."/>
            <person name="Kern R."/>
            <person name="Heyl A."/>
            <person name="Rumpler F."/>
            <person name="Villalobos L.I.A.C."/>
            <person name="Clay J.M."/>
            <person name="Skokan R."/>
            <person name="Toyoda A."/>
            <person name="Suzuki Y."/>
            <person name="Kagoshima H."/>
            <person name="Schijlen E."/>
            <person name="Tajeshwar N."/>
            <person name="Catarino B."/>
            <person name="Hetherington A.J."/>
            <person name="Saltykova A."/>
            <person name="Bonnot C."/>
            <person name="Breuninger H."/>
            <person name="Symeonidi A."/>
            <person name="Radhakrishnan G.V."/>
            <person name="Van Nieuwerburgh F."/>
            <person name="Deforce D."/>
            <person name="Chang C."/>
            <person name="Karol K.G."/>
            <person name="Hedrich R."/>
            <person name="Ulvskov P."/>
            <person name="Glockner G."/>
            <person name="Delwiche C.F."/>
            <person name="Petrasek J."/>
            <person name="Van de Peer Y."/>
            <person name="Friml J."/>
            <person name="Beilby M."/>
            <person name="Dolan L."/>
            <person name="Kohara Y."/>
            <person name="Sugano S."/>
            <person name="Fujiyama A."/>
            <person name="Delaux P.-M."/>
            <person name="Quint M."/>
            <person name="TheiBen G."/>
            <person name="Hagemann M."/>
            <person name="Harholt J."/>
            <person name="Dunand C."/>
            <person name="Zachgo S."/>
            <person name="Langdale J."/>
            <person name="Maumus F."/>
            <person name="Straeten D.V.D."/>
            <person name="Gould S.B."/>
            <person name="Rensing S.A."/>
        </authorList>
    </citation>
    <scope>NUCLEOTIDE SEQUENCE [LARGE SCALE GENOMIC DNA]</scope>
    <source>
        <strain evidence="2 3">S276</strain>
    </source>
</reference>
<comment type="caution">
    <text evidence="2">The sequence shown here is derived from an EMBL/GenBank/DDBJ whole genome shotgun (WGS) entry which is preliminary data.</text>
</comment>
<feature type="region of interest" description="Disordered" evidence="1">
    <location>
        <begin position="60"/>
        <end position="85"/>
    </location>
</feature>
<dbReference type="Gramene" id="GBG77985">
    <property type="protein sequence ID" value="GBG77985"/>
    <property type="gene ID" value="CBR_g25918"/>
</dbReference>
<feature type="region of interest" description="Disordered" evidence="1">
    <location>
        <begin position="168"/>
        <end position="324"/>
    </location>
</feature>
<feature type="compositionally biased region" description="Acidic residues" evidence="1">
    <location>
        <begin position="232"/>
        <end position="257"/>
    </location>
</feature>
<dbReference type="EMBL" id="BFEA01000283">
    <property type="protein sequence ID" value="GBG77985.1"/>
    <property type="molecule type" value="Genomic_DNA"/>
</dbReference>
<gene>
    <name evidence="2" type="ORF">CBR_g25918</name>
</gene>
<proteinExistence type="predicted"/>
<dbReference type="AlphaFoldDB" id="A0A388L6Q9"/>
<evidence type="ECO:0000313" key="2">
    <source>
        <dbReference type="EMBL" id="GBG77985.1"/>
    </source>
</evidence>
<organism evidence="2 3">
    <name type="scientific">Chara braunii</name>
    <name type="common">Braun's stonewort</name>
    <dbReference type="NCBI Taxonomy" id="69332"/>
    <lineage>
        <taxon>Eukaryota</taxon>
        <taxon>Viridiplantae</taxon>
        <taxon>Streptophyta</taxon>
        <taxon>Charophyceae</taxon>
        <taxon>Charales</taxon>
        <taxon>Characeae</taxon>
        <taxon>Chara</taxon>
    </lineage>
</organism>
<evidence type="ECO:0000256" key="1">
    <source>
        <dbReference type="SAM" id="MobiDB-lite"/>
    </source>
</evidence>
<protein>
    <submittedName>
        <fullName evidence="2">Uncharacterized protein</fullName>
    </submittedName>
</protein>
<feature type="compositionally biased region" description="Basic and acidic residues" evidence="1">
    <location>
        <begin position="258"/>
        <end position="268"/>
    </location>
</feature>
<feature type="compositionally biased region" description="Gly residues" evidence="1">
    <location>
        <begin position="73"/>
        <end position="82"/>
    </location>
</feature>